<dbReference type="Proteomes" id="UP000677457">
    <property type="component" value="Unassembled WGS sequence"/>
</dbReference>
<keyword evidence="3" id="KW-1185">Reference proteome</keyword>
<evidence type="ECO:0000313" key="2">
    <source>
        <dbReference type="EMBL" id="GIM87850.1"/>
    </source>
</evidence>
<gene>
    <name evidence="2" type="ORF">Sar04_45860</name>
</gene>
<evidence type="ECO:0000313" key="3">
    <source>
        <dbReference type="Proteomes" id="UP000677457"/>
    </source>
</evidence>
<reference evidence="2 3" key="1">
    <citation type="submission" date="2021-03" db="EMBL/GenBank/DDBJ databases">
        <title>Whole genome shotgun sequence of Salinispora arenicola NBRC 105043.</title>
        <authorList>
            <person name="Komaki H."/>
            <person name="Tamura T."/>
        </authorList>
    </citation>
    <scope>NUCLEOTIDE SEQUENCE [LARGE SCALE GENOMIC DNA]</scope>
    <source>
        <strain evidence="2 3">NBRC 105043</strain>
    </source>
</reference>
<sequence>MLEGVTLKLDGLADPRSTATRTRSRRAEPVVRCGTEMEEPSRDANGATALGTRTSAMGRRDVASGGVIVLQHGVLVERVPSRPRTCAGVLEDLSSDRHNGGRGHRPDTALRRPGRLGGNKTERSRLRA</sequence>
<proteinExistence type="predicted"/>
<comment type="caution">
    <text evidence="2">The sequence shown here is derived from an EMBL/GenBank/DDBJ whole genome shotgun (WGS) entry which is preliminary data.</text>
</comment>
<accession>A0ABQ4JY47</accession>
<dbReference type="EMBL" id="BOQM01000049">
    <property type="protein sequence ID" value="GIM87850.1"/>
    <property type="molecule type" value="Genomic_DNA"/>
</dbReference>
<feature type="region of interest" description="Disordered" evidence="1">
    <location>
        <begin position="90"/>
        <end position="128"/>
    </location>
</feature>
<protein>
    <submittedName>
        <fullName evidence="2">Uncharacterized protein</fullName>
    </submittedName>
</protein>
<evidence type="ECO:0000256" key="1">
    <source>
        <dbReference type="SAM" id="MobiDB-lite"/>
    </source>
</evidence>
<name>A0ABQ4JY47_SALAC</name>
<feature type="compositionally biased region" description="Basic and acidic residues" evidence="1">
    <location>
        <begin position="94"/>
        <end position="110"/>
    </location>
</feature>
<organism evidence="2 3">
    <name type="scientific">Salinispora arenicola</name>
    <dbReference type="NCBI Taxonomy" id="168697"/>
    <lineage>
        <taxon>Bacteria</taxon>
        <taxon>Bacillati</taxon>
        <taxon>Actinomycetota</taxon>
        <taxon>Actinomycetes</taxon>
        <taxon>Micromonosporales</taxon>
        <taxon>Micromonosporaceae</taxon>
        <taxon>Salinispora</taxon>
    </lineage>
</organism>
<feature type="region of interest" description="Disordered" evidence="1">
    <location>
        <begin position="1"/>
        <end position="57"/>
    </location>
</feature>